<dbReference type="InterPro" id="IPR036179">
    <property type="entry name" value="Ig-like_dom_sf"/>
</dbReference>
<keyword evidence="9" id="KW-0325">Glycoprotein</keyword>
<dbReference type="InterPro" id="IPR003599">
    <property type="entry name" value="Ig_sub"/>
</dbReference>
<feature type="compositionally biased region" description="Basic residues" evidence="11">
    <location>
        <begin position="399"/>
        <end position="410"/>
    </location>
</feature>
<reference evidence="15" key="1">
    <citation type="submission" date="2022-11" db="UniProtKB">
        <authorList>
            <consortium name="EnsemblMetazoa"/>
        </authorList>
    </citation>
    <scope>IDENTIFICATION</scope>
</reference>
<keyword evidence="2" id="KW-1003">Cell membrane</keyword>
<dbReference type="RefSeq" id="XP_038078709.1">
    <property type="nucleotide sequence ID" value="XM_038222781.1"/>
</dbReference>
<comment type="subcellular location">
    <subcellularLocation>
        <location evidence="1">Cell membrane</location>
        <topology evidence="1">Single-pass type I membrane protein</topology>
    </subcellularLocation>
</comment>
<keyword evidence="3 12" id="KW-0812">Transmembrane</keyword>
<protein>
    <recommendedName>
        <fullName evidence="14">Ig-like domain-containing protein</fullName>
    </recommendedName>
</protein>
<evidence type="ECO:0000256" key="11">
    <source>
        <dbReference type="SAM" id="MobiDB-lite"/>
    </source>
</evidence>
<accession>A0A914BRC0</accession>
<evidence type="ECO:0000256" key="8">
    <source>
        <dbReference type="ARBA" id="ARBA00023170"/>
    </source>
</evidence>
<evidence type="ECO:0000256" key="9">
    <source>
        <dbReference type="ARBA" id="ARBA00023180"/>
    </source>
</evidence>
<feature type="region of interest" description="Disordered" evidence="11">
    <location>
        <begin position="392"/>
        <end position="566"/>
    </location>
</feature>
<dbReference type="Pfam" id="PF07679">
    <property type="entry name" value="I-set"/>
    <property type="match status" value="1"/>
</dbReference>
<dbReference type="PROSITE" id="PS50835">
    <property type="entry name" value="IG_LIKE"/>
    <property type="match status" value="2"/>
</dbReference>
<keyword evidence="5 12" id="KW-1133">Transmembrane helix</keyword>
<dbReference type="OMA" id="VAIDMEV"/>
<dbReference type="InterPro" id="IPR003598">
    <property type="entry name" value="Ig_sub2"/>
</dbReference>
<evidence type="ECO:0000256" key="2">
    <source>
        <dbReference type="ARBA" id="ARBA00022475"/>
    </source>
</evidence>
<feature type="signal peptide" evidence="13">
    <location>
        <begin position="1"/>
        <end position="31"/>
    </location>
</feature>
<keyword evidence="6 12" id="KW-0472">Membrane</keyword>
<keyword evidence="7" id="KW-1015">Disulfide bond</keyword>
<dbReference type="GO" id="GO:0006955">
    <property type="term" value="P:immune response"/>
    <property type="evidence" value="ECO:0007669"/>
    <property type="project" value="TreeGrafter"/>
</dbReference>
<dbReference type="AlphaFoldDB" id="A0A914BRC0"/>
<dbReference type="SMART" id="SM00408">
    <property type="entry name" value="IGc2"/>
    <property type="match status" value="1"/>
</dbReference>
<organism evidence="15 16">
    <name type="scientific">Patiria miniata</name>
    <name type="common">Bat star</name>
    <name type="synonym">Asterina miniata</name>
    <dbReference type="NCBI Taxonomy" id="46514"/>
    <lineage>
        <taxon>Eukaryota</taxon>
        <taxon>Metazoa</taxon>
        <taxon>Echinodermata</taxon>
        <taxon>Eleutherozoa</taxon>
        <taxon>Asterozoa</taxon>
        <taxon>Asteroidea</taxon>
        <taxon>Valvatacea</taxon>
        <taxon>Valvatida</taxon>
        <taxon>Asterinidae</taxon>
        <taxon>Patiria</taxon>
    </lineage>
</organism>
<dbReference type="GO" id="GO:0007166">
    <property type="term" value="P:cell surface receptor signaling pathway"/>
    <property type="evidence" value="ECO:0007669"/>
    <property type="project" value="TreeGrafter"/>
</dbReference>
<dbReference type="GO" id="GO:0071222">
    <property type="term" value="P:cellular response to lipopolysaccharide"/>
    <property type="evidence" value="ECO:0007669"/>
    <property type="project" value="TreeGrafter"/>
</dbReference>
<dbReference type="PANTHER" id="PTHR25466">
    <property type="entry name" value="T-LYMPHOCYTE ACTIVATION ANTIGEN"/>
    <property type="match status" value="1"/>
</dbReference>
<dbReference type="GO" id="GO:0009897">
    <property type="term" value="C:external side of plasma membrane"/>
    <property type="evidence" value="ECO:0007669"/>
    <property type="project" value="TreeGrafter"/>
</dbReference>
<evidence type="ECO:0000256" key="12">
    <source>
        <dbReference type="SAM" id="Phobius"/>
    </source>
</evidence>
<evidence type="ECO:0000256" key="3">
    <source>
        <dbReference type="ARBA" id="ARBA00022692"/>
    </source>
</evidence>
<evidence type="ECO:0000256" key="7">
    <source>
        <dbReference type="ARBA" id="ARBA00023157"/>
    </source>
</evidence>
<feature type="domain" description="Ig-like" evidence="14">
    <location>
        <begin position="125"/>
        <end position="207"/>
    </location>
</feature>
<evidence type="ECO:0000256" key="4">
    <source>
        <dbReference type="ARBA" id="ARBA00022729"/>
    </source>
</evidence>
<evidence type="ECO:0000256" key="6">
    <source>
        <dbReference type="ARBA" id="ARBA00023136"/>
    </source>
</evidence>
<dbReference type="InterPro" id="IPR007110">
    <property type="entry name" value="Ig-like_dom"/>
</dbReference>
<proteinExistence type="predicted"/>
<name>A0A914BRC0_PATMI</name>
<dbReference type="OrthoDB" id="5985519at2759"/>
<feature type="chain" id="PRO_5037755702" description="Ig-like domain-containing protein" evidence="13">
    <location>
        <begin position="32"/>
        <end position="587"/>
    </location>
</feature>
<evidence type="ECO:0000259" key="14">
    <source>
        <dbReference type="PROSITE" id="PS50835"/>
    </source>
</evidence>
<dbReference type="GeneID" id="119746024"/>
<keyword evidence="16" id="KW-1185">Reference proteome</keyword>
<evidence type="ECO:0000313" key="16">
    <source>
        <dbReference type="Proteomes" id="UP000887568"/>
    </source>
</evidence>
<dbReference type="Proteomes" id="UP000887568">
    <property type="component" value="Unplaced"/>
</dbReference>
<feature type="compositionally biased region" description="Polar residues" evidence="11">
    <location>
        <begin position="451"/>
        <end position="461"/>
    </location>
</feature>
<evidence type="ECO:0000256" key="13">
    <source>
        <dbReference type="SAM" id="SignalP"/>
    </source>
</evidence>
<keyword evidence="8" id="KW-0675">Receptor</keyword>
<sequence length="587" mass="64807">MHVTEMASQMRFVRVLRWLSLLLIASTSANGQMITLIKKPPDEYTLQGEVVVFECTVTGVTDTTGTQMKWYKDAAELNCDGRFVIEEHSLIINNIVVEDAGMYSCRYGNASKEGTLNVLPSSWKPRCDRSPSTGSITTGDQYVITCTSTGHINTSLRWFGSGSSNTLDVKVERREKTVSISYNSTVQDSTSQLLFICEANLGSLELSCSINFESGVNNQNVIPFVVVGLMSLIALLLFFVVLFFLLRRRQCRFCREPMLEPIQILDANSLQTGAWIPPPVVAIDMEVSEDGESVKDAPHVYEDMERVSLPPDVVPAQEPTNDDSAEIDVPDEAPIVQPEPETVPAVEAAPVAESPAQPKSKKKNLTITKNINQNFDKPTRTLEKKAVPVTVPPSVIKPRPTHKRQKKVIKHYKESPVKARIKTPKEPIYAQVKKLNVPSKSVPSKPADDIPSTSTGAETSPAQPPILPPRPSSEDFDSKDASSTATGETDSTDQTTQLENDLGRGNSKKKRIRHYRKKSEDIKKNSGQGDVVLNIQATKEELPKEATQSPEESSGTSKKKKKNKIPADRVIYAELDFSKEVGLNILE</sequence>
<feature type="compositionally biased region" description="Polar residues" evidence="11">
    <location>
        <begin position="481"/>
        <end position="499"/>
    </location>
</feature>
<evidence type="ECO:0000256" key="5">
    <source>
        <dbReference type="ARBA" id="ARBA00022989"/>
    </source>
</evidence>
<dbReference type="InterPro" id="IPR051713">
    <property type="entry name" value="T-cell_Activation_Regulation"/>
</dbReference>
<dbReference type="InterPro" id="IPR013783">
    <property type="entry name" value="Ig-like_fold"/>
</dbReference>
<dbReference type="SMART" id="SM00409">
    <property type="entry name" value="IG"/>
    <property type="match status" value="1"/>
</dbReference>
<dbReference type="EnsemblMetazoa" id="XM_038222781.1">
    <property type="protein sequence ID" value="XP_038078709.1"/>
    <property type="gene ID" value="LOC119746024"/>
</dbReference>
<evidence type="ECO:0000256" key="10">
    <source>
        <dbReference type="ARBA" id="ARBA00023319"/>
    </source>
</evidence>
<dbReference type="Gene3D" id="2.60.40.10">
    <property type="entry name" value="Immunoglobulins"/>
    <property type="match status" value="1"/>
</dbReference>
<feature type="compositionally biased region" description="Pro residues" evidence="11">
    <location>
        <begin position="462"/>
        <end position="471"/>
    </location>
</feature>
<dbReference type="SUPFAM" id="SSF48726">
    <property type="entry name" value="Immunoglobulin"/>
    <property type="match status" value="2"/>
</dbReference>
<feature type="domain" description="Ig-like" evidence="14">
    <location>
        <begin position="32"/>
        <end position="117"/>
    </location>
</feature>
<feature type="compositionally biased region" description="Polar residues" evidence="11">
    <location>
        <begin position="546"/>
        <end position="556"/>
    </location>
</feature>
<keyword evidence="10" id="KW-0393">Immunoglobulin domain</keyword>
<evidence type="ECO:0000313" key="15">
    <source>
        <dbReference type="EnsemblMetazoa" id="XP_038078709.1"/>
    </source>
</evidence>
<keyword evidence="4 13" id="KW-0732">Signal</keyword>
<feature type="compositionally biased region" description="Basic residues" evidence="11">
    <location>
        <begin position="506"/>
        <end position="517"/>
    </location>
</feature>
<dbReference type="InterPro" id="IPR013098">
    <property type="entry name" value="Ig_I-set"/>
</dbReference>
<evidence type="ECO:0000256" key="1">
    <source>
        <dbReference type="ARBA" id="ARBA00004251"/>
    </source>
</evidence>
<feature type="transmembrane region" description="Helical" evidence="12">
    <location>
        <begin position="221"/>
        <end position="246"/>
    </location>
</feature>
<dbReference type="PANTHER" id="PTHR25466:SF9">
    <property type="entry name" value="FIBRONECTIN TYPE-III DOMAIN-CONTAINING PROTEIN"/>
    <property type="match status" value="1"/>
</dbReference>